<dbReference type="Gene3D" id="3.40.50.720">
    <property type="entry name" value="NAD(P)-binding Rossmann-like Domain"/>
    <property type="match status" value="1"/>
</dbReference>
<dbReference type="PRINTS" id="PR00081">
    <property type="entry name" value="GDHRDH"/>
</dbReference>
<comment type="caution">
    <text evidence="5">The sequence shown here is derived from an EMBL/GenBank/DDBJ whole genome shotgun (WGS) entry which is preliminary data.</text>
</comment>
<dbReference type="PROSITE" id="PS00061">
    <property type="entry name" value="ADH_SHORT"/>
    <property type="match status" value="1"/>
</dbReference>
<evidence type="ECO:0000313" key="6">
    <source>
        <dbReference type="Proteomes" id="UP001165120"/>
    </source>
</evidence>
<sequence length="264" mass="29231">MSAKLFSLKGRTALITGATNGIGQYMAVGLYEAGAEVIIIHRPSTDPEPTRKLVEESSESNTTKIKFIVADLESLPIEDIDSKIIEESVKLSDQGKVDILVNNAGIQYRSKFEEADNKEIDRVLHVNLIFPIQLTKSFGSYLIKNNIKGHVVMTCSLLSFQGGLYTVPYSTSKGGLLQFLKAIANEWAPLGIHVNGIAPGYIQTKLTKKLEEDEVRNRQISERIPYGRWGKPEDFKGPVVFLCSKASDYVFGECLVVDGGWMSR</sequence>
<dbReference type="InterPro" id="IPR036291">
    <property type="entry name" value="NAD(P)-bd_dom_sf"/>
</dbReference>
<protein>
    <submittedName>
        <fullName evidence="5">Unnamed protein product</fullName>
    </submittedName>
</protein>
<dbReference type="Pfam" id="PF00106">
    <property type="entry name" value="adh_short"/>
    <property type="match status" value="1"/>
</dbReference>
<dbReference type="FunFam" id="3.40.50.720:FF:000084">
    <property type="entry name" value="Short-chain dehydrogenase reductase"/>
    <property type="match status" value="1"/>
</dbReference>
<dbReference type="SUPFAM" id="SSF51735">
    <property type="entry name" value="NAD(P)-binding Rossmann-fold domains"/>
    <property type="match status" value="1"/>
</dbReference>
<proteinExistence type="inferred from homology"/>
<keyword evidence="3" id="KW-0560">Oxidoreductase</keyword>
<evidence type="ECO:0000256" key="2">
    <source>
        <dbReference type="ARBA" id="ARBA00022857"/>
    </source>
</evidence>
<reference evidence="5" key="1">
    <citation type="submission" date="2023-04" db="EMBL/GenBank/DDBJ databases">
        <title>Candida boidinii NBRC 10035.</title>
        <authorList>
            <person name="Ichikawa N."/>
            <person name="Sato H."/>
            <person name="Tonouchi N."/>
        </authorList>
    </citation>
    <scope>NUCLEOTIDE SEQUENCE</scope>
    <source>
        <strain evidence="5">NBRC 10035</strain>
    </source>
</reference>
<dbReference type="Proteomes" id="UP001165120">
    <property type="component" value="Unassembled WGS sequence"/>
</dbReference>
<keyword evidence="2" id="KW-0521">NADP</keyword>
<dbReference type="GO" id="GO:0016616">
    <property type="term" value="F:oxidoreductase activity, acting on the CH-OH group of donors, NAD or NADP as acceptor"/>
    <property type="evidence" value="ECO:0007669"/>
    <property type="project" value="TreeGrafter"/>
</dbReference>
<evidence type="ECO:0000256" key="3">
    <source>
        <dbReference type="ARBA" id="ARBA00023002"/>
    </source>
</evidence>
<name>A0A9W6T2M4_CANBO</name>
<dbReference type="PANTHER" id="PTHR42760:SF5">
    <property type="entry name" value="2-DEHYDRO-3-DEOXY-D-GLUCONATE 5-DEHYDROGENASE"/>
    <property type="match status" value="1"/>
</dbReference>
<gene>
    <name evidence="5" type="ORF">Cboi02_000462000</name>
</gene>
<dbReference type="PRINTS" id="PR00080">
    <property type="entry name" value="SDRFAMILY"/>
</dbReference>
<accession>A0A9W6T2M4</accession>
<organism evidence="5 6">
    <name type="scientific">Candida boidinii</name>
    <name type="common">Yeast</name>
    <dbReference type="NCBI Taxonomy" id="5477"/>
    <lineage>
        <taxon>Eukaryota</taxon>
        <taxon>Fungi</taxon>
        <taxon>Dikarya</taxon>
        <taxon>Ascomycota</taxon>
        <taxon>Saccharomycotina</taxon>
        <taxon>Pichiomycetes</taxon>
        <taxon>Pichiales</taxon>
        <taxon>Pichiaceae</taxon>
        <taxon>Ogataea</taxon>
        <taxon>Ogataea/Candida clade</taxon>
    </lineage>
</organism>
<dbReference type="EMBL" id="BSXN01001933">
    <property type="protein sequence ID" value="GME75017.1"/>
    <property type="molecule type" value="Genomic_DNA"/>
</dbReference>
<keyword evidence="6" id="KW-1185">Reference proteome</keyword>
<evidence type="ECO:0000256" key="4">
    <source>
        <dbReference type="RuleBase" id="RU000363"/>
    </source>
</evidence>
<dbReference type="InterPro" id="IPR020904">
    <property type="entry name" value="Sc_DH/Rdtase_CS"/>
</dbReference>
<dbReference type="PANTHER" id="PTHR42760">
    <property type="entry name" value="SHORT-CHAIN DEHYDROGENASES/REDUCTASES FAMILY MEMBER"/>
    <property type="match status" value="1"/>
</dbReference>
<dbReference type="InterPro" id="IPR002347">
    <property type="entry name" value="SDR_fam"/>
</dbReference>
<evidence type="ECO:0000256" key="1">
    <source>
        <dbReference type="ARBA" id="ARBA00006484"/>
    </source>
</evidence>
<evidence type="ECO:0000313" key="5">
    <source>
        <dbReference type="EMBL" id="GME75017.1"/>
    </source>
</evidence>
<comment type="similarity">
    <text evidence="1 4">Belongs to the short-chain dehydrogenases/reductases (SDR) family.</text>
</comment>
<dbReference type="AlphaFoldDB" id="A0A9W6T2M4"/>